<name>A0A8S1JXN9_9CILI</name>
<sequence>MIQIINKRPIILYKAKNFGFQKKKMKIWRFVWLQSINFLFTDLMVYLKKESSGLTQYLGEDQKELQVQFLIEVENFKNELFEIYFVLFVSSIFMWRRQQIFYEDKMQAVRKNLSNKYTNGKIIKQIIQMSKKSMSIMQHNCHKIPNHQK</sequence>
<protein>
    <submittedName>
        <fullName evidence="1">Uncharacterized protein</fullName>
    </submittedName>
</protein>
<dbReference type="EMBL" id="CAJJDN010000002">
    <property type="protein sequence ID" value="CAD8046955.1"/>
    <property type="molecule type" value="Genomic_DNA"/>
</dbReference>
<proteinExistence type="predicted"/>
<evidence type="ECO:0000313" key="1">
    <source>
        <dbReference type="EMBL" id="CAD8046955.1"/>
    </source>
</evidence>
<reference evidence="1" key="1">
    <citation type="submission" date="2021-01" db="EMBL/GenBank/DDBJ databases">
        <authorList>
            <consortium name="Genoscope - CEA"/>
            <person name="William W."/>
        </authorList>
    </citation>
    <scope>NUCLEOTIDE SEQUENCE</scope>
</reference>
<dbReference type="AlphaFoldDB" id="A0A8S1JXN9"/>
<organism evidence="1 2">
    <name type="scientific">Paramecium sonneborni</name>
    <dbReference type="NCBI Taxonomy" id="65129"/>
    <lineage>
        <taxon>Eukaryota</taxon>
        <taxon>Sar</taxon>
        <taxon>Alveolata</taxon>
        <taxon>Ciliophora</taxon>
        <taxon>Intramacronucleata</taxon>
        <taxon>Oligohymenophorea</taxon>
        <taxon>Peniculida</taxon>
        <taxon>Parameciidae</taxon>
        <taxon>Paramecium</taxon>
    </lineage>
</organism>
<evidence type="ECO:0000313" key="2">
    <source>
        <dbReference type="Proteomes" id="UP000692954"/>
    </source>
</evidence>
<accession>A0A8S1JXN9</accession>
<gene>
    <name evidence="1" type="ORF">PSON_ATCC_30995.1.T0020150</name>
</gene>
<dbReference type="Proteomes" id="UP000692954">
    <property type="component" value="Unassembled WGS sequence"/>
</dbReference>
<keyword evidence="2" id="KW-1185">Reference proteome</keyword>
<comment type="caution">
    <text evidence="1">The sequence shown here is derived from an EMBL/GenBank/DDBJ whole genome shotgun (WGS) entry which is preliminary data.</text>
</comment>